<organism evidence="2 3">
    <name type="scientific">Candidatus Ryanbacteria bacterium RIFCSPHIGHO2_01_45_13</name>
    <dbReference type="NCBI Taxonomy" id="1802112"/>
    <lineage>
        <taxon>Bacteria</taxon>
        <taxon>Candidatus Ryaniibacteriota</taxon>
    </lineage>
</organism>
<feature type="transmembrane region" description="Helical" evidence="1">
    <location>
        <begin position="40"/>
        <end position="61"/>
    </location>
</feature>
<evidence type="ECO:0000313" key="3">
    <source>
        <dbReference type="Proteomes" id="UP000176700"/>
    </source>
</evidence>
<keyword evidence="1" id="KW-0812">Transmembrane</keyword>
<dbReference type="Proteomes" id="UP000176700">
    <property type="component" value="Unassembled WGS sequence"/>
</dbReference>
<sequence>MKENIKKFGIVLWLAAFFTYVGGFAALSYGRDFLGIGWQVWFWNSLLLGVLAIGVKLGVLIEE</sequence>
<dbReference type="EMBL" id="MHNI01000012">
    <property type="protein sequence ID" value="OGZ42887.1"/>
    <property type="molecule type" value="Genomic_DNA"/>
</dbReference>
<evidence type="ECO:0000313" key="2">
    <source>
        <dbReference type="EMBL" id="OGZ42887.1"/>
    </source>
</evidence>
<comment type="caution">
    <text evidence="2">The sequence shown here is derived from an EMBL/GenBank/DDBJ whole genome shotgun (WGS) entry which is preliminary data.</text>
</comment>
<evidence type="ECO:0000256" key="1">
    <source>
        <dbReference type="SAM" id="Phobius"/>
    </source>
</evidence>
<name>A0A1G2FYG0_9BACT</name>
<proteinExistence type="predicted"/>
<accession>A0A1G2FYG0</accession>
<dbReference type="AlphaFoldDB" id="A0A1G2FYG0"/>
<gene>
    <name evidence="2" type="ORF">A2W41_02080</name>
</gene>
<keyword evidence="1" id="KW-1133">Transmembrane helix</keyword>
<keyword evidence="1" id="KW-0472">Membrane</keyword>
<protein>
    <submittedName>
        <fullName evidence="2">Uncharacterized protein</fullName>
    </submittedName>
</protein>
<reference evidence="2 3" key="1">
    <citation type="journal article" date="2016" name="Nat. Commun.">
        <title>Thousands of microbial genomes shed light on interconnected biogeochemical processes in an aquifer system.</title>
        <authorList>
            <person name="Anantharaman K."/>
            <person name="Brown C.T."/>
            <person name="Hug L.A."/>
            <person name="Sharon I."/>
            <person name="Castelle C.J."/>
            <person name="Probst A.J."/>
            <person name="Thomas B.C."/>
            <person name="Singh A."/>
            <person name="Wilkins M.J."/>
            <person name="Karaoz U."/>
            <person name="Brodie E.L."/>
            <person name="Williams K.H."/>
            <person name="Hubbard S.S."/>
            <person name="Banfield J.F."/>
        </authorList>
    </citation>
    <scope>NUCLEOTIDE SEQUENCE [LARGE SCALE GENOMIC DNA]</scope>
</reference>